<comment type="caution">
    <text evidence="2">The sequence shown here is derived from an EMBL/GenBank/DDBJ whole genome shotgun (WGS) entry which is preliminary data.</text>
</comment>
<evidence type="ECO:0000256" key="1">
    <source>
        <dbReference type="SAM" id="Phobius"/>
    </source>
</evidence>
<dbReference type="Proteomes" id="UP000460298">
    <property type="component" value="Unassembled WGS sequence"/>
</dbReference>
<reference evidence="2 3" key="1">
    <citation type="submission" date="2019-10" db="EMBL/GenBank/DDBJ databases">
        <title>Extracellular Electron Transfer in a Candidatus Methanoperedens spp. Enrichment Culture.</title>
        <authorList>
            <person name="Berger S."/>
            <person name="Rangel Shaw D."/>
            <person name="Berben T."/>
            <person name="In 'T Zandt M."/>
            <person name="Frank J."/>
            <person name="Reimann J."/>
            <person name="Jetten M.S.M."/>
            <person name="Welte C.U."/>
        </authorList>
    </citation>
    <scope>NUCLEOTIDE SEQUENCE [LARGE SCALE GENOMIC DNA]</scope>
    <source>
        <strain evidence="2">SB12</strain>
    </source>
</reference>
<keyword evidence="1" id="KW-0812">Transmembrane</keyword>
<keyword evidence="1" id="KW-0472">Membrane</keyword>
<protein>
    <submittedName>
        <fullName evidence="2">Uncharacterized protein</fullName>
    </submittedName>
</protein>
<accession>A0A833H019</accession>
<sequence>MSLEAIAPLALCAVVAVGFAFVLFFGLIRRRRSGRGSDLPSEQRAPYIVRVHEADVTSEKSFQNLAEARQYADDAASETENGPVYADVLDEGGAIVYRGRHYGHG</sequence>
<dbReference type="AlphaFoldDB" id="A0A833H019"/>
<gene>
    <name evidence="2" type="ORF">F9K24_13725</name>
</gene>
<dbReference type="EMBL" id="WBUI01000014">
    <property type="protein sequence ID" value="KAB2931298.1"/>
    <property type="molecule type" value="Genomic_DNA"/>
</dbReference>
<evidence type="ECO:0000313" key="3">
    <source>
        <dbReference type="Proteomes" id="UP000460298"/>
    </source>
</evidence>
<name>A0A833H019_9LEPT</name>
<evidence type="ECO:0000313" key="2">
    <source>
        <dbReference type="EMBL" id="KAB2931298.1"/>
    </source>
</evidence>
<feature type="transmembrane region" description="Helical" evidence="1">
    <location>
        <begin position="6"/>
        <end position="28"/>
    </location>
</feature>
<proteinExistence type="predicted"/>
<keyword evidence="1" id="KW-1133">Transmembrane helix</keyword>
<organism evidence="2 3">
    <name type="scientific">Leptonema illini</name>
    <dbReference type="NCBI Taxonomy" id="183"/>
    <lineage>
        <taxon>Bacteria</taxon>
        <taxon>Pseudomonadati</taxon>
        <taxon>Spirochaetota</taxon>
        <taxon>Spirochaetia</taxon>
        <taxon>Leptospirales</taxon>
        <taxon>Leptospiraceae</taxon>
        <taxon>Leptonema</taxon>
    </lineage>
</organism>